<keyword evidence="3" id="KW-0732">Signal</keyword>
<feature type="chain" id="PRO_5034289274" evidence="3">
    <location>
        <begin position="25"/>
        <end position="357"/>
    </location>
</feature>
<dbReference type="SUPFAM" id="SSF52058">
    <property type="entry name" value="L domain-like"/>
    <property type="match status" value="1"/>
</dbReference>
<evidence type="ECO:0000313" key="4">
    <source>
        <dbReference type="Proteomes" id="UP000694844"/>
    </source>
</evidence>
<keyword evidence="4" id="KW-1185">Reference proteome</keyword>
<dbReference type="RefSeq" id="XP_022342059.1">
    <property type="nucleotide sequence ID" value="XM_022486351.1"/>
</dbReference>
<organism evidence="4 5">
    <name type="scientific">Crassostrea virginica</name>
    <name type="common">Eastern oyster</name>
    <dbReference type="NCBI Taxonomy" id="6565"/>
    <lineage>
        <taxon>Eukaryota</taxon>
        <taxon>Metazoa</taxon>
        <taxon>Spiralia</taxon>
        <taxon>Lophotrochozoa</taxon>
        <taxon>Mollusca</taxon>
        <taxon>Bivalvia</taxon>
        <taxon>Autobranchia</taxon>
        <taxon>Pteriomorphia</taxon>
        <taxon>Ostreida</taxon>
        <taxon>Ostreoidea</taxon>
        <taxon>Ostreidae</taxon>
        <taxon>Crassostrea</taxon>
    </lineage>
</organism>
<keyword evidence="1" id="KW-0433">Leucine-rich repeat</keyword>
<dbReference type="InterPro" id="IPR032675">
    <property type="entry name" value="LRR_dom_sf"/>
</dbReference>
<dbReference type="KEGG" id="cvn:111135898"/>
<dbReference type="GeneID" id="111135898"/>
<evidence type="ECO:0000256" key="2">
    <source>
        <dbReference type="ARBA" id="ARBA00022737"/>
    </source>
</evidence>
<evidence type="ECO:0000256" key="3">
    <source>
        <dbReference type="SAM" id="SignalP"/>
    </source>
</evidence>
<evidence type="ECO:0000256" key="1">
    <source>
        <dbReference type="ARBA" id="ARBA00022614"/>
    </source>
</evidence>
<dbReference type="OrthoDB" id="6066926at2759"/>
<dbReference type="Proteomes" id="UP000694844">
    <property type="component" value="Chromosome 5"/>
</dbReference>
<dbReference type="Gene3D" id="3.80.10.10">
    <property type="entry name" value="Ribonuclease Inhibitor"/>
    <property type="match status" value="1"/>
</dbReference>
<dbReference type="PANTHER" id="PTHR24366">
    <property type="entry name" value="IG(IMMUNOGLOBULIN) AND LRR(LEUCINE RICH REPEAT) DOMAINS"/>
    <property type="match status" value="1"/>
</dbReference>
<gene>
    <name evidence="5" type="primary">LOC111135898</name>
</gene>
<keyword evidence="2" id="KW-0677">Repeat</keyword>
<protein>
    <submittedName>
        <fullName evidence="5">Uncharacterized protein LOC111135898</fullName>
    </submittedName>
</protein>
<dbReference type="PANTHER" id="PTHR24366:SF96">
    <property type="entry name" value="LEUCINE RICH REPEAT CONTAINING 53"/>
    <property type="match status" value="1"/>
</dbReference>
<evidence type="ECO:0000313" key="5">
    <source>
        <dbReference type="RefSeq" id="XP_022342059.1"/>
    </source>
</evidence>
<accession>A0A8B8EQ50</accession>
<name>A0A8B8EQ50_CRAVI</name>
<feature type="signal peptide" evidence="3">
    <location>
        <begin position="1"/>
        <end position="24"/>
    </location>
</feature>
<proteinExistence type="predicted"/>
<sequence length="357" mass="41316">MSHLLSHLLFRCPLLSLLLAGAAGIGTLDVFQRSCQTPITGFLFCSFTVTKNWDFLKFREWSNSLPGKIKNVELYVKCENGASVFLPWPMRARSLQVVDIQGCLIRGFYDEYEAPANHSDSIVDLKMAHCVIEENQQDHIHRSLHRRPSRSFACGQESIVVMDTQNLTWTFPRFPVGPRHQSHSTQSRYSCNYTHMIYLEETFQSLQEDGPIRRRYPVLKVATFSSNNLSCLPDRARHWSAHAPLLEILDLSNNSIKQFQFDDPVDNHTLYVDLRNNSIADVPRNMTSYLKATRAVIIDLRHNPIRCSCDLLNFRDYLLQIRTRFPEWQNGTSVYCRMNERTLDLVTDLTSQTCEDY</sequence>
<dbReference type="AlphaFoldDB" id="A0A8B8EQ50"/>
<reference evidence="5" key="1">
    <citation type="submission" date="2025-08" db="UniProtKB">
        <authorList>
            <consortium name="RefSeq"/>
        </authorList>
    </citation>
    <scope>IDENTIFICATION</scope>
    <source>
        <tissue evidence="5">Whole sample</tissue>
    </source>
</reference>